<name>B5EW81_ALIFM</name>
<evidence type="ECO:0000256" key="1">
    <source>
        <dbReference type="SAM" id="MobiDB-lite"/>
    </source>
</evidence>
<evidence type="ECO:0000313" key="4">
    <source>
        <dbReference type="Proteomes" id="UP000001857"/>
    </source>
</evidence>
<keyword evidence="3" id="KW-0614">Plasmid</keyword>
<gene>
    <name evidence="3" type="ordered locus">VFMJ11_B0138</name>
</gene>
<keyword evidence="2" id="KW-1133">Transmembrane helix</keyword>
<dbReference type="InterPro" id="IPR051162">
    <property type="entry name" value="T4SS_component"/>
</dbReference>
<dbReference type="SUPFAM" id="SSF52540">
    <property type="entry name" value="P-loop containing nucleoside triphosphate hydrolases"/>
    <property type="match status" value="1"/>
</dbReference>
<keyword evidence="2" id="KW-0472">Membrane</keyword>
<dbReference type="Proteomes" id="UP000001857">
    <property type="component" value="Plasmid pMJ100"/>
</dbReference>
<feature type="transmembrane region" description="Helical" evidence="2">
    <location>
        <begin position="34"/>
        <end position="59"/>
    </location>
</feature>
<evidence type="ECO:0000313" key="3">
    <source>
        <dbReference type="EMBL" id="ACH64662.1"/>
    </source>
</evidence>
<dbReference type="KEGG" id="vfm:VFMJ11_B0138"/>
<dbReference type="PANTHER" id="PTHR30121">
    <property type="entry name" value="UNCHARACTERIZED PROTEIN YJGR-RELATED"/>
    <property type="match status" value="1"/>
</dbReference>
<dbReference type="HOGENOM" id="CLU_297528_0_0_6"/>
<accession>B5EW81</accession>
<feature type="transmembrane region" description="Helical" evidence="2">
    <location>
        <begin position="65"/>
        <end position="87"/>
    </location>
</feature>
<geneLocation type="plasmid" evidence="3 4">
    <name>pMJ100</name>
</geneLocation>
<feature type="region of interest" description="Disordered" evidence="1">
    <location>
        <begin position="898"/>
        <end position="934"/>
    </location>
</feature>
<dbReference type="Gene3D" id="3.40.50.300">
    <property type="entry name" value="P-loop containing nucleotide triphosphate hydrolases"/>
    <property type="match status" value="2"/>
</dbReference>
<dbReference type="EMBL" id="CP001134">
    <property type="protein sequence ID" value="ACH64662.1"/>
    <property type="molecule type" value="Genomic_DNA"/>
</dbReference>
<feature type="compositionally biased region" description="Low complexity" evidence="1">
    <location>
        <begin position="914"/>
        <end position="929"/>
    </location>
</feature>
<proteinExistence type="predicted"/>
<feature type="region of interest" description="Disordered" evidence="1">
    <location>
        <begin position="741"/>
        <end position="762"/>
    </location>
</feature>
<keyword evidence="2" id="KW-0812">Transmembrane</keyword>
<dbReference type="RefSeq" id="WP_012534445.1">
    <property type="nucleotide sequence ID" value="NC_011185.1"/>
</dbReference>
<evidence type="ECO:0008006" key="5">
    <source>
        <dbReference type="Google" id="ProtNLM"/>
    </source>
</evidence>
<protein>
    <recommendedName>
        <fullName evidence="5">TraD/TraG TraM recognition site domain-containing protein</fullName>
    </recommendedName>
</protein>
<sequence length="1012" mass="113193">MADQVASSFKQKTRLAMSNDLFENKSRHIDTRPLYVRAISLIPCILDVLYFLAALAVLFLPTYSYFIFIVFLFFGIYAVSVQFDYLISAPTFAKGNGWMPEDGRNKKKNDLKAYLLIGYDLLFGRQMWIPIDRETRMSLIAGTTGSGKTVTQNAQLYQTCIQGHLKYGAPMLLFDGKGSIAGLYDFLFYIVRAGRIHDLRILNFLTGGFTQDTKAMLDDDWSSNKFQPFSILNKEESRGLIMSFGRSSEGGNSDFFRDRANTMLAGVFSVLCWRRDELGEPLDAAVIQRFIELRNMFRLASDSTMPMHVLKPLREYLKTLNAVEDAHFSMDVDQGFEINTKAEEQHTYNRSMLSKTINEMVESLGHIFCSTGSDINLRNAISHGQIVIVLLPTIEKEPDAMAELGRMMVGSLRPALAPLLGFKVQGTKLEVCDSLPSNRIIPVRISMDEVLNYYTRGISNFLSLLRSSHVAITLLGQSLKGIYDSGESEGRQSLANLNNKYMFSTQDVYETMEVISKSVGSIVSTQLGELQANNTFGWRNADRLQLSKEELIDARDMAAADPMEGLYIFRGSVTPFKSATFFPDDKRDGTLDYFKLNIFAELLSPSEEDVERVKSLLNASHQIKANNLNKIDETESSNAVIKAFTDTLDSNLNAAKKIGSQYRHLLHIMTYTLVDELLLDQEEAFGSAIDELEQTSKLKHETGNVDVDVRHVITQNINDVIIDEPTDDDYSEFSGLSYQGSVDEDMEQQEEPKAETLSATSNEDNQFVEEVEDDLTPEAIMKRNASSLGLSVESVSEFPLINDDEEESAVGKPQPLNDGRDNVTYSAEVNEEFDFSYDSTSEIDDDYLAYFSEKPESSKPIHTENKEMSLSHLLLSGDELEAHLDNTSLPFGRSIEVVEEDSSDSDNHDELAESSDTSANESNNESSSSGGPQSALAISETINQLFSEGEQVTGLNFQEIKEAYIAPSSYIDKPVLNSLTDDDAKQYIETVHSTITTTENSIADDLLNNMFD</sequence>
<dbReference type="InterPro" id="IPR027417">
    <property type="entry name" value="P-loop_NTPase"/>
</dbReference>
<reference evidence="4" key="1">
    <citation type="submission" date="2008-08" db="EMBL/GenBank/DDBJ databases">
        <title>Complete sequence of Vibrio fischeri strain MJ11.</title>
        <authorList>
            <person name="Mandel M.J."/>
            <person name="Stabb E.V."/>
            <person name="Ruby E.G."/>
            <person name="Ferriera S."/>
            <person name="Johnson J."/>
            <person name="Kravitz S."/>
            <person name="Beeson K."/>
            <person name="Sutton G."/>
            <person name="Rogers Y.-H."/>
            <person name="Friedman R."/>
            <person name="Frazier M."/>
            <person name="Venter J.C."/>
        </authorList>
    </citation>
    <scope>NUCLEOTIDE SEQUENCE [LARGE SCALE GENOMIC DNA]</scope>
    <source>
        <strain evidence="4">MJ11</strain>
        <plasmid evidence="4">Plasmid pMJ100</plasmid>
    </source>
</reference>
<evidence type="ECO:0000256" key="2">
    <source>
        <dbReference type="SAM" id="Phobius"/>
    </source>
</evidence>
<dbReference type="AlphaFoldDB" id="B5EW81"/>
<dbReference type="PANTHER" id="PTHR30121:SF6">
    <property type="entry name" value="SLR6007 PROTEIN"/>
    <property type="match status" value="1"/>
</dbReference>
<organism evidence="3 4">
    <name type="scientific">Aliivibrio fischeri (strain MJ11)</name>
    <name type="common">Vibrio fischeri</name>
    <dbReference type="NCBI Taxonomy" id="388396"/>
    <lineage>
        <taxon>Bacteria</taxon>
        <taxon>Pseudomonadati</taxon>
        <taxon>Pseudomonadota</taxon>
        <taxon>Gammaproteobacteria</taxon>
        <taxon>Vibrionales</taxon>
        <taxon>Vibrionaceae</taxon>
        <taxon>Aliivibrio</taxon>
    </lineage>
</organism>
<reference evidence="3 4" key="2">
    <citation type="journal article" date="2009" name="Nature">
        <title>A single regulatory gene is sufficient to alter bacterial host range.</title>
        <authorList>
            <person name="Mandel M.J."/>
            <person name="Wollenberg M.S."/>
            <person name="Stabb E.V."/>
            <person name="Visick K.L."/>
            <person name="Ruby E.G."/>
        </authorList>
    </citation>
    <scope>NUCLEOTIDE SEQUENCE [LARGE SCALE GENOMIC DNA]</scope>
    <source>
        <strain evidence="3 4">MJ11</strain>
        <plasmid evidence="4">Plasmid pMJ100</plasmid>
    </source>
</reference>